<organism evidence="1 2">
    <name type="scientific">Candidatus Thiomargarita nelsonii</name>
    <dbReference type="NCBI Taxonomy" id="1003181"/>
    <lineage>
        <taxon>Bacteria</taxon>
        <taxon>Pseudomonadati</taxon>
        <taxon>Pseudomonadota</taxon>
        <taxon>Gammaproteobacteria</taxon>
        <taxon>Thiotrichales</taxon>
        <taxon>Thiotrichaceae</taxon>
        <taxon>Thiomargarita</taxon>
    </lineage>
</organism>
<evidence type="ECO:0000313" key="2">
    <source>
        <dbReference type="Proteomes" id="UP000030428"/>
    </source>
</evidence>
<comment type="caution">
    <text evidence="1">The sequence shown here is derived from an EMBL/GenBank/DDBJ whole genome shotgun (WGS) entry which is preliminary data.</text>
</comment>
<dbReference type="EMBL" id="JSZA02000003">
    <property type="protein sequence ID" value="KHD07414.1"/>
    <property type="molecule type" value="Genomic_DNA"/>
</dbReference>
<name>A0A0A6PB15_9GAMM</name>
<evidence type="ECO:0000313" key="1">
    <source>
        <dbReference type="EMBL" id="KHD07414.1"/>
    </source>
</evidence>
<gene>
    <name evidence="1" type="ORF">PN36_01345</name>
</gene>
<keyword evidence="2" id="KW-1185">Reference proteome</keyword>
<reference evidence="1 2" key="1">
    <citation type="journal article" date="2016" name="Front. Microbiol.">
        <title>Single-Cell (Meta-)Genomics of a Dimorphic Candidatus Thiomargarita nelsonii Reveals Genomic Plasticity.</title>
        <authorList>
            <person name="Flood B.E."/>
            <person name="Fliss P."/>
            <person name="Jones D.S."/>
            <person name="Dick G.J."/>
            <person name="Jain S."/>
            <person name="Kaster A.K."/>
            <person name="Winkel M."/>
            <person name="Mussmann M."/>
            <person name="Bailey J."/>
        </authorList>
    </citation>
    <scope>NUCLEOTIDE SEQUENCE [LARGE SCALE GENOMIC DNA]</scope>
    <source>
        <strain evidence="1">Hydrate Ridge</strain>
    </source>
</reference>
<dbReference type="Proteomes" id="UP000030428">
    <property type="component" value="Unassembled WGS sequence"/>
</dbReference>
<proteinExistence type="predicted"/>
<sequence length="68" mass="7756">MDDKEFYQLRDLILKSGNYAVKKAQEKSLRKGIPNVYSKNGTLYYELPNGEITSKTPNVYLEVLEAGL</sequence>
<accession>A0A0A6PB15</accession>
<dbReference type="AlphaFoldDB" id="A0A0A6PB15"/>
<protein>
    <submittedName>
        <fullName evidence="1">Uncharacterized protein</fullName>
    </submittedName>
</protein>